<name>A0A830HHK3_9CHLO</name>
<comment type="caution">
    <text evidence="2">The sequence shown here is derived from an EMBL/GenBank/DDBJ whole genome shotgun (WGS) entry which is preliminary data.</text>
</comment>
<keyword evidence="1" id="KW-0175">Coiled coil</keyword>
<evidence type="ECO:0000256" key="1">
    <source>
        <dbReference type="SAM" id="Coils"/>
    </source>
</evidence>
<accession>A0A830HHK3</accession>
<dbReference type="AlphaFoldDB" id="A0A830HHK3"/>
<sequence>MAGGLVRFPEAEVAMQKLDDEMTTAGNDLSLLEDLQARRDKLESSIETMMIELEELEEMVVAAGLEPAV</sequence>
<dbReference type="Proteomes" id="UP000660262">
    <property type="component" value="Unassembled WGS sequence"/>
</dbReference>
<evidence type="ECO:0000313" key="3">
    <source>
        <dbReference type="Proteomes" id="UP000660262"/>
    </source>
</evidence>
<proteinExistence type="predicted"/>
<feature type="coiled-coil region" evidence="1">
    <location>
        <begin position="32"/>
        <end position="66"/>
    </location>
</feature>
<gene>
    <name evidence="2" type="ORF">PPROV_000501900</name>
</gene>
<organism evidence="2 3">
    <name type="scientific">Pycnococcus provasolii</name>
    <dbReference type="NCBI Taxonomy" id="41880"/>
    <lineage>
        <taxon>Eukaryota</taxon>
        <taxon>Viridiplantae</taxon>
        <taxon>Chlorophyta</taxon>
        <taxon>Pseudoscourfieldiophyceae</taxon>
        <taxon>Pseudoscourfieldiales</taxon>
        <taxon>Pycnococcaceae</taxon>
        <taxon>Pycnococcus</taxon>
    </lineage>
</organism>
<dbReference type="EMBL" id="BNJQ01000012">
    <property type="protein sequence ID" value="GHP06272.1"/>
    <property type="molecule type" value="Genomic_DNA"/>
</dbReference>
<protein>
    <submittedName>
        <fullName evidence="2">Uncharacterized protein</fullName>
    </submittedName>
</protein>
<keyword evidence="3" id="KW-1185">Reference proteome</keyword>
<evidence type="ECO:0000313" key="2">
    <source>
        <dbReference type="EMBL" id="GHP06272.1"/>
    </source>
</evidence>
<reference evidence="2" key="1">
    <citation type="submission" date="2020-10" db="EMBL/GenBank/DDBJ databases">
        <title>Unveiling of a novel bifunctional photoreceptor, Dualchrome1, isolated from a cosmopolitan green alga.</title>
        <authorList>
            <person name="Suzuki S."/>
            <person name="Kawachi M."/>
        </authorList>
    </citation>
    <scope>NUCLEOTIDE SEQUENCE</scope>
    <source>
        <strain evidence="2">NIES 2893</strain>
    </source>
</reference>